<comment type="caution">
    <text evidence="1">The sequence shown here is derived from an EMBL/GenBank/DDBJ whole genome shotgun (WGS) entry which is preliminary data.</text>
</comment>
<dbReference type="EMBL" id="JJRY01000018">
    <property type="protein sequence ID" value="KEF37130.1"/>
    <property type="molecule type" value="Genomic_DNA"/>
</dbReference>
<sequence length="104" mass="11879">MFVTRTKKGGEVEMFSCLIVSQPDNEERDQLFQSILYNTLKNHPYTKKQLKYGDCIVISNVSFTLGWQTVLNLECSGFSASCGFGDSEEIAFENAFEKWMKRSS</sequence>
<accession>A0A072NV78</accession>
<protein>
    <submittedName>
        <fullName evidence="1">Uncharacterized protein</fullName>
    </submittedName>
</protein>
<dbReference type="AlphaFoldDB" id="A0A072NV78"/>
<name>A0A072NV78_SCHAZ</name>
<organism evidence="1 2">
    <name type="scientific">Schinkia azotoformans MEV2011</name>
    <dbReference type="NCBI Taxonomy" id="1348973"/>
    <lineage>
        <taxon>Bacteria</taxon>
        <taxon>Bacillati</taxon>
        <taxon>Bacillota</taxon>
        <taxon>Bacilli</taxon>
        <taxon>Bacillales</taxon>
        <taxon>Bacillaceae</taxon>
        <taxon>Calidifontibacillus/Schinkia group</taxon>
        <taxon>Schinkia</taxon>
    </lineage>
</organism>
<evidence type="ECO:0000313" key="1">
    <source>
        <dbReference type="EMBL" id="KEF37130.1"/>
    </source>
</evidence>
<proteinExistence type="predicted"/>
<dbReference type="Proteomes" id="UP000027936">
    <property type="component" value="Unassembled WGS sequence"/>
</dbReference>
<reference evidence="1 2" key="1">
    <citation type="submission" date="2014-04" db="EMBL/GenBank/DDBJ databases">
        <title>Draft genome sequence of Bacillus azotoformans MEV2011, a (co-) denitrifying strain unable to grow in the presence of oxygen.</title>
        <authorList>
            <person name="Nielsen M."/>
            <person name="Schreiber L."/>
            <person name="Finster K."/>
            <person name="Schramm A."/>
        </authorList>
    </citation>
    <scope>NUCLEOTIDE SEQUENCE [LARGE SCALE GENOMIC DNA]</scope>
    <source>
        <strain evidence="1 2">MEV2011</strain>
    </source>
</reference>
<dbReference type="PATRIC" id="fig|1348973.3.peg.3603"/>
<evidence type="ECO:0000313" key="2">
    <source>
        <dbReference type="Proteomes" id="UP000027936"/>
    </source>
</evidence>
<gene>
    <name evidence="1" type="ORF">M670_03723</name>
</gene>